<name>A0A0E9TPB8_ANGAN</name>
<dbReference type="EMBL" id="GBXM01054004">
    <property type="protein sequence ID" value="JAH54573.1"/>
    <property type="molecule type" value="Transcribed_RNA"/>
</dbReference>
<reference evidence="1" key="1">
    <citation type="submission" date="2014-11" db="EMBL/GenBank/DDBJ databases">
        <authorList>
            <person name="Amaro Gonzalez C."/>
        </authorList>
    </citation>
    <scope>NUCLEOTIDE SEQUENCE</scope>
</reference>
<protein>
    <submittedName>
        <fullName evidence="1">Uncharacterized protein</fullName>
    </submittedName>
</protein>
<proteinExistence type="predicted"/>
<sequence>MQYSKVAPLAVCTYSTVILLQVFAPHNTELSTFDRGLTEAFRLVRLG</sequence>
<organism evidence="1">
    <name type="scientific">Anguilla anguilla</name>
    <name type="common">European freshwater eel</name>
    <name type="synonym">Muraena anguilla</name>
    <dbReference type="NCBI Taxonomy" id="7936"/>
    <lineage>
        <taxon>Eukaryota</taxon>
        <taxon>Metazoa</taxon>
        <taxon>Chordata</taxon>
        <taxon>Craniata</taxon>
        <taxon>Vertebrata</taxon>
        <taxon>Euteleostomi</taxon>
        <taxon>Actinopterygii</taxon>
        <taxon>Neopterygii</taxon>
        <taxon>Teleostei</taxon>
        <taxon>Anguilliformes</taxon>
        <taxon>Anguillidae</taxon>
        <taxon>Anguilla</taxon>
    </lineage>
</organism>
<reference evidence="1" key="2">
    <citation type="journal article" date="2015" name="Fish Shellfish Immunol.">
        <title>Early steps in the European eel (Anguilla anguilla)-Vibrio vulnificus interaction in the gills: Role of the RtxA13 toxin.</title>
        <authorList>
            <person name="Callol A."/>
            <person name="Pajuelo D."/>
            <person name="Ebbesson L."/>
            <person name="Teles M."/>
            <person name="MacKenzie S."/>
            <person name="Amaro C."/>
        </authorList>
    </citation>
    <scope>NUCLEOTIDE SEQUENCE</scope>
</reference>
<dbReference type="AlphaFoldDB" id="A0A0E9TPB8"/>
<evidence type="ECO:0000313" key="1">
    <source>
        <dbReference type="EMBL" id="JAH54573.1"/>
    </source>
</evidence>
<accession>A0A0E9TPB8</accession>